<evidence type="ECO:0000313" key="3">
    <source>
        <dbReference type="Proteomes" id="UP000729402"/>
    </source>
</evidence>
<comment type="caution">
    <text evidence="2">The sequence shown here is derived from an EMBL/GenBank/DDBJ whole genome shotgun (WGS) entry which is preliminary data.</text>
</comment>
<gene>
    <name evidence="2" type="ORF">GUJ93_ZPchr0006g44753</name>
</gene>
<feature type="region of interest" description="Disordered" evidence="1">
    <location>
        <begin position="1"/>
        <end position="30"/>
    </location>
</feature>
<reference evidence="2" key="2">
    <citation type="submission" date="2021-02" db="EMBL/GenBank/DDBJ databases">
        <authorList>
            <person name="Kimball J.A."/>
            <person name="Haas M.W."/>
            <person name="Macchietto M."/>
            <person name="Kono T."/>
            <person name="Duquette J."/>
            <person name="Shao M."/>
        </authorList>
    </citation>
    <scope>NUCLEOTIDE SEQUENCE</scope>
    <source>
        <tissue evidence="2">Fresh leaf tissue</tissue>
    </source>
</reference>
<proteinExistence type="predicted"/>
<reference evidence="2" key="1">
    <citation type="journal article" date="2021" name="bioRxiv">
        <title>Whole Genome Assembly and Annotation of Northern Wild Rice, Zizania palustris L., Supports a Whole Genome Duplication in the Zizania Genus.</title>
        <authorList>
            <person name="Haas M."/>
            <person name="Kono T."/>
            <person name="Macchietto M."/>
            <person name="Millas R."/>
            <person name="McGilp L."/>
            <person name="Shao M."/>
            <person name="Duquette J."/>
            <person name="Hirsch C.N."/>
            <person name="Kimball J."/>
        </authorList>
    </citation>
    <scope>NUCLEOTIDE SEQUENCE</scope>
    <source>
        <tissue evidence="2">Fresh leaf tissue</tissue>
    </source>
</reference>
<organism evidence="2 3">
    <name type="scientific">Zizania palustris</name>
    <name type="common">Northern wild rice</name>
    <dbReference type="NCBI Taxonomy" id="103762"/>
    <lineage>
        <taxon>Eukaryota</taxon>
        <taxon>Viridiplantae</taxon>
        <taxon>Streptophyta</taxon>
        <taxon>Embryophyta</taxon>
        <taxon>Tracheophyta</taxon>
        <taxon>Spermatophyta</taxon>
        <taxon>Magnoliopsida</taxon>
        <taxon>Liliopsida</taxon>
        <taxon>Poales</taxon>
        <taxon>Poaceae</taxon>
        <taxon>BOP clade</taxon>
        <taxon>Oryzoideae</taxon>
        <taxon>Oryzeae</taxon>
        <taxon>Zizaniinae</taxon>
        <taxon>Zizania</taxon>
    </lineage>
</organism>
<evidence type="ECO:0000313" key="2">
    <source>
        <dbReference type="EMBL" id="KAG8070780.1"/>
    </source>
</evidence>
<evidence type="ECO:0000256" key="1">
    <source>
        <dbReference type="SAM" id="MobiDB-lite"/>
    </source>
</evidence>
<dbReference type="Proteomes" id="UP000729402">
    <property type="component" value="Unassembled WGS sequence"/>
</dbReference>
<name>A0A8J5SZR2_ZIZPA</name>
<keyword evidence="3" id="KW-1185">Reference proteome</keyword>
<accession>A0A8J5SZR2</accession>
<sequence length="83" mass="9469">MDDASKSPRASPPRLVDDDKSTTTPTTASWPKNSMKWLAIWVELFVFTNSRANVFHFPFPCFSMPAKNSLQHPYGKLISQLPW</sequence>
<dbReference type="EMBL" id="JAAALK010000283">
    <property type="protein sequence ID" value="KAG8070780.1"/>
    <property type="molecule type" value="Genomic_DNA"/>
</dbReference>
<dbReference type="AlphaFoldDB" id="A0A8J5SZR2"/>
<protein>
    <submittedName>
        <fullName evidence="2">Uncharacterized protein</fullName>
    </submittedName>
</protein>